<dbReference type="EMBL" id="SGIT01000001">
    <property type="protein sequence ID" value="RZF61824.1"/>
    <property type="molecule type" value="Genomic_DNA"/>
</dbReference>
<protein>
    <submittedName>
        <fullName evidence="2">Uncharacterized protein</fullName>
    </submittedName>
</protein>
<comment type="caution">
    <text evidence="2">The sequence shown here is derived from an EMBL/GenBank/DDBJ whole genome shotgun (WGS) entry which is preliminary data.</text>
</comment>
<dbReference type="OrthoDB" id="1364664at2"/>
<dbReference type="Proteomes" id="UP000292855">
    <property type="component" value="Unassembled WGS sequence"/>
</dbReference>
<name>A0A4Q6XWQ7_9SPHI</name>
<dbReference type="AlphaFoldDB" id="A0A4Q6XWQ7"/>
<feature type="transmembrane region" description="Helical" evidence="1">
    <location>
        <begin position="86"/>
        <end position="105"/>
    </location>
</feature>
<keyword evidence="1" id="KW-0472">Membrane</keyword>
<organism evidence="2 3">
    <name type="scientific">Sphingobacterium corticibacterium</name>
    <dbReference type="NCBI Taxonomy" id="2484746"/>
    <lineage>
        <taxon>Bacteria</taxon>
        <taxon>Pseudomonadati</taxon>
        <taxon>Bacteroidota</taxon>
        <taxon>Sphingobacteriia</taxon>
        <taxon>Sphingobacteriales</taxon>
        <taxon>Sphingobacteriaceae</taxon>
        <taxon>Sphingobacterium</taxon>
    </lineage>
</organism>
<accession>A0A4Q6XWQ7</accession>
<evidence type="ECO:0000313" key="3">
    <source>
        <dbReference type="Proteomes" id="UP000292855"/>
    </source>
</evidence>
<reference evidence="2 3" key="1">
    <citation type="submission" date="2019-02" db="EMBL/GenBank/DDBJ databases">
        <authorList>
            <person name="Li Y."/>
        </authorList>
    </citation>
    <scope>NUCLEOTIDE SEQUENCE [LARGE SCALE GENOMIC DNA]</scope>
    <source>
        <strain evidence="2 3">30C10-4-7</strain>
    </source>
</reference>
<keyword evidence="3" id="KW-1185">Reference proteome</keyword>
<gene>
    <name evidence="2" type="ORF">EWE74_03060</name>
</gene>
<proteinExistence type="predicted"/>
<evidence type="ECO:0000313" key="2">
    <source>
        <dbReference type="EMBL" id="RZF61824.1"/>
    </source>
</evidence>
<sequence>MSNITPSITNYFQRYLFVFATLFLVLFSSCAVKASVKTFVGIPTKTQQGLPKANHNLPVNSVDRCTVVAASDTQIIQKRVFDANDLLPVVLFTASFLFLFSFRTVSKENKHPVYSGSSKIRSSIPIFLEYRKLIIHFSH</sequence>
<evidence type="ECO:0000256" key="1">
    <source>
        <dbReference type="SAM" id="Phobius"/>
    </source>
</evidence>
<keyword evidence="1" id="KW-1133">Transmembrane helix</keyword>
<keyword evidence="1" id="KW-0812">Transmembrane</keyword>